<feature type="region of interest" description="Disordered" evidence="1">
    <location>
        <begin position="447"/>
        <end position="471"/>
    </location>
</feature>
<feature type="region of interest" description="Disordered" evidence="1">
    <location>
        <begin position="210"/>
        <end position="294"/>
    </location>
</feature>
<gene>
    <name evidence="2" type="ORF">WR25_23453</name>
</gene>
<feature type="region of interest" description="Disordered" evidence="1">
    <location>
        <begin position="83"/>
        <end position="108"/>
    </location>
</feature>
<sequence length="471" mass="51859">MRVRLGQDFLGRARFHELGQHLAVEMARILDPAVKLAVRERTRPALTELDVRFGVELATPPQTPGILGALAHHLAAIDDDRAESHLGEDQAREQATRPRPDHHRPWPGVIRRRLGNEAIAGVRRRPDVAVAAAAGQHRALVLHRHVDGIDELDVHLVARVIRPPRHRIAHQIARPDPQPIPDRRRQRLLGMIEGEFQLIDAQHAARIADAMGARQSAPGSPSRCAPPAPPRRPSRSRSPAKGGTLPSGPVKTSAGSISIDKVATSPATIADRNRASQRSTSATPSMPPSRATAVASLPPSIRYAAAQQLVHPPPRRGRRRRGQRIGWEEARLGEFDAIDLWRVGGRATDEPYRIAPSLGARVPSPDDLGRIQPTPGFFQQLTQRRRDRRLTPRDATARQHPQIGPAIAMPHQQHPARCVERHHLHAARPPPDQRHRAATQAIGEIDQRTHSACSIGSRGRPKACPCPPNRQ</sequence>
<feature type="compositionally biased region" description="Basic and acidic residues" evidence="1">
    <location>
        <begin position="83"/>
        <end position="99"/>
    </location>
</feature>
<accession>A0A2A2KIF7</accession>
<dbReference type="Proteomes" id="UP000218231">
    <property type="component" value="Unassembled WGS sequence"/>
</dbReference>
<keyword evidence="3" id="KW-1185">Reference proteome</keyword>
<evidence type="ECO:0000313" key="2">
    <source>
        <dbReference type="EMBL" id="PAV73697.1"/>
    </source>
</evidence>
<evidence type="ECO:0000313" key="3">
    <source>
        <dbReference type="Proteomes" id="UP000218231"/>
    </source>
</evidence>
<dbReference type="AlphaFoldDB" id="A0A2A2KIF7"/>
<evidence type="ECO:0000256" key="1">
    <source>
        <dbReference type="SAM" id="MobiDB-lite"/>
    </source>
</evidence>
<protein>
    <submittedName>
        <fullName evidence="2">Uncharacterized protein</fullName>
    </submittedName>
</protein>
<comment type="caution">
    <text evidence="2">The sequence shown here is derived from an EMBL/GenBank/DDBJ whole genome shotgun (WGS) entry which is preliminary data.</text>
</comment>
<dbReference type="EMBL" id="LIAE01008546">
    <property type="protein sequence ID" value="PAV73697.1"/>
    <property type="molecule type" value="Genomic_DNA"/>
</dbReference>
<proteinExistence type="predicted"/>
<reference evidence="2 3" key="1">
    <citation type="journal article" date="2017" name="Curr. Biol.">
        <title>Genome architecture and evolution of a unichromosomal asexual nematode.</title>
        <authorList>
            <person name="Fradin H."/>
            <person name="Zegar C."/>
            <person name="Gutwein M."/>
            <person name="Lucas J."/>
            <person name="Kovtun M."/>
            <person name="Corcoran D."/>
            <person name="Baugh L.R."/>
            <person name="Kiontke K."/>
            <person name="Gunsalus K."/>
            <person name="Fitch D.H."/>
            <person name="Piano F."/>
        </authorList>
    </citation>
    <scope>NUCLEOTIDE SEQUENCE [LARGE SCALE GENOMIC DNA]</scope>
    <source>
        <strain evidence="2">PF1309</strain>
    </source>
</reference>
<organism evidence="2 3">
    <name type="scientific">Diploscapter pachys</name>
    <dbReference type="NCBI Taxonomy" id="2018661"/>
    <lineage>
        <taxon>Eukaryota</taxon>
        <taxon>Metazoa</taxon>
        <taxon>Ecdysozoa</taxon>
        <taxon>Nematoda</taxon>
        <taxon>Chromadorea</taxon>
        <taxon>Rhabditida</taxon>
        <taxon>Rhabditina</taxon>
        <taxon>Rhabditomorpha</taxon>
        <taxon>Rhabditoidea</taxon>
        <taxon>Rhabditidae</taxon>
        <taxon>Diploscapter</taxon>
    </lineage>
</organism>
<name>A0A2A2KIF7_9BILA</name>